<evidence type="ECO:0000256" key="4">
    <source>
        <dbReference type="ARBA" id="ARBA00023136"/>
    </source>
</evidence>
<feature type="transmembrane region" description="Helical" evidence="5">
    <location>
        <begin position="20"/>
        <end position="41"/>
    </location>
</feature>
<name>A0A674N9L9_TAKRU</name>
<evidence type="ECO:0000313" key="6">
    <source>
        <dbReference type="Ensembl" id="ENSTRUP00000069900.1"/>
    </source>
</evidence>
<feature type="transmembrane region" description="Helical" evidence="5">
    <location>
        <begin position="169"/>
        <end position="197"/>
    </location>
</feature>
<keyword evidence="7" id="KW-1185">Reference proteome</keyword>
<dbReference type="InterPro" id="IPR036259">
    <property type="entry name" value="MFS_trans_sf"/>
</dbReference>
<keyword evidence="4 5" id="KW-0472">Membrane</keyword>
<keyword evidence="2 5" id="KW-0812">Transmembrane</keyword>
<dbReference type="Gene3D" id="1.20.1250.20">
    <property type="entry name" value="MFS general substrate transporter like domains"/>
    <property type="match status" value="1"/>
</dbReference>
<dbReference type="FunCoup" id="A0A674N9L9">
    <property type="interactions" value="4"/>
</dbReference>
<dbReference type="AlphaFoldDB" id="A0A674N9L9"/>
<dbReference type="InterPro" id="IPR005828">
    <property type="entry name" value="MFS_sugar_transport-like"/>
</dbReference>
<dbReference type="PANTHER" id="PTHR24064">
    <property type="entry name" value="SOLUTE CARRIER FAMILY 22 MEMBER"/>
    <property type="match status" value="1"/>
</dbReference>
<feature type="transmembrane region" description="Helical" evidence="5">
    <location>
        <begin position="450"/>
        <end position="474"/>
    </location>
</feature>
<evidence type="ECO:0000256" key="1">
    <source>
        <dbReference type="ARBA" id="ARBA00004141"/>
    </source>
</evidence>
<reference evidence="6" key="3">
    <citation type="submission" date="2025-09" db="UniProtKB">
        <authorList>
            <consortium name="Ensembl"/>
        </authorList>
    </citation>
    <scope>IDENTIFICATION</scope>
</reference>
<dbReference type="OMA" id="WAGSICN"/>
<feature type="transmembrane region" description="Helical" evidence="5">
    <location>
        <begin position="238"/>
        <end position="258"/>
    </location>
</feature>
<dbReference type="Pfam" id="PF00083">
    <property type="entry name" value="Sugar_tr"/>
    <property type="match status" value="1"/>
</dbReference>
<dbReference type="GO" id="GO:0016020">
    <property type="term" value="C:membrane"/>
    <property type="evidence" value="ECO:0007669"/>
    <property type="project" value="UniProtKB-SubCell"/>
</dbReference>
<evidence type="ECO:0000256" key="2">
    <source>
        <dbReference type="ARBA" id="ARBA00022692"/>
    </source>
</evidence>
<keyword evidence="3 5" id="KW-1133">Transmembrane helix</keyword>
<proteinExistence type="predicted"/>
<organism evidence="6 7">
    <name type="scientific">Takifugu rubripes</name>
    <name type="common">Japanese pufferfish</name>
    <name type="synonym">Fugu rubripes</name>
    <dbReference type="NCBI Taxonomy" id="31033"/>
    <lineage>
        <taxon>Eukaryota</taxon>
        <taxon>Metazoa</taxon>
        <taxon>Chordata</taxon>
        <taxon>Craniata</taxon>
        <taxon>Vertebrata</taxon>
        <taxon>Euteleostomi</taxon>
        <taxon>Actinopterygii</taxon>
        <taxon>Neopterygii</taxon>
        <taxon>Teleostei</taxon>
        <taxon>Neoteleostei</taxon>
        <taxon>Acanthomorphata</taxon>
        <taxon>Eupercaria</taxon>
        <taxon>Tetraodontiformes</taxon>
        <taxon>Tetradontoidea</taxon>
        <taxon>Tetraodontidae</taxon>
        <taxon>Takifugu</taxon>
    </lineage>
</organism>
<comment type="subcellular location">
    <subcellularLocation>
        <location evidence="1">Membrane</location>
        <topology evidence="1">Multi-pass membrane protein</topology>
    </subcellularLocation>
</comment>
<feature type="transmembrane region" description="Helical" evidence="5">
    <location>
        <begin position="209"/>
        <end position="232"/>
    </location>
</feature>
<reference evidence="6" key="2">
    <citation type="submission" date="2025-08" db="UniProtKB">
        <authorList>
            <consortium name="Ensembl"/>
        </authorList>
    </citation>
    <scope>IDENTIFICATION</scope>
</reference>
<dbReference type="Proteomes" id="UP000005226">
    <property type="component" value="Chromosome 22"/>
</dbReference>
<dbReference type="InParanoid" id="A0A674N9L9"/>
<evidence type="ECO:0000256" key="5">
    <source>
        <dbReference type="SAM" id="Phobius"/>
    </source>
</evidence>
<feature type="transmembrane region" description="Helical" evidence="5">
    <location>
        <begin position="353"/>
        <end position="374"/>
    </location>
</feature>
<evidence type="ECO:0000256" key="3">
    <source>
        <dbReference type="ARBA" id="ARBA00022989"/>
    </source>
</evidence>
<reference evidence="6 7" key="1">
    <citation type="journal article" date="2011" name="Genome Biol. Evol.">
        <title>Integration of the genetic map and genome assembly of fugu facilitates insights into distinct features of genome evolution in teleosts and mammals.</title>
        <authorList>
            <person name="Kai W."/>
            <person name="Kikuchi K."/>
            <person name="Tohari S."/>
            <person name="Chew A.K."/>
            <person name="Tay A."/>
            <person name="Fujiwara A."/>
            <person name="Hosoya S."/>
            <person name="Suetake H."/>
            <person name="Naruse K."/>
            <person name="Brenner S."/>
            <person name="Suzuki Y."/>
            <person name="Venkatesh B."/>
        </authorList>
    </citation>
    <scope>NUCLEOTIDE SEQUENCE [LARGE SCALE GENOMIC DNA]</scope>
</reference>
<accession>A0A674N9L9</accession>
<sequence length="546" mass="59876">MAGFGELLHSIGEFGRFQKITLFALCFPNVIVPLHFASVYFTQSDPERHCNTDWILRAHPNLTAEEQLNLTVPRGADGALSRCRMFVPVDRDIGSIRRFGLNETEPCTDGWVYGSTLYVATIVTDFDLVCDQAHLLQVAQTVLMAGILVGCLLFGPFAESGASGLCPRFYLYLASQFLVGIGLLCLSLLLLTLTVTFTATEWIGVSQRSWGSCVTQLCGALGQCVLAGMIYFIRNWRVAQLVTAALHGVITIYIWCILESARWLLGRGKTGEAKRLITKVAAINNCTIPEGLLEKVMYFKQQKSDEKKEGAIALIKSPVLRKNFFTISLAWFSLNLTYFSLSLNVANFGMSVFLTQLIFGLSEVPAHILSIWLLEVLGRRVSLVATLLIGGLSVLAVLAVPQVFISSLNGNTCFFLTGCVTGFRQTASGLGSIMSRIGGLMSPLVNLLGIYHPAIPTIIFSSLSIISGSLCFLLPETRRKELPESILDAESNGHLLPELTQSLINIFLSIDTHDRPTWTSQQEVNPARCRRPVDGVYSCGVLMTLS</sequence>
<dbReference type="Ensembl" id="ENSTRUT00000092134.1">
    <property type="protein sequence ID" value="ENSTRUP00000069900.1"/>
    <property type="gene ID" value="ENSTRUG00000026144.1"/>
</dbReference>
<feature type="transmembrane region" description="Helical" evidence="5">
    <location>
        <begin position="138"/>
        <end position="157"/>
    </location>
</feature>
<dbReference type="GO" id="GO:0022857">
    <property type="term" value="F:transmembrane transporter activity"/>
    <property type="evidence" value="ECO:0007669"/>
    <property type="project" value="InterPro"/>
</dbReference>
<dbReference type="GeneTree" id="ENSGT00940000154607"/>
<gene>
    <name evidence="6" type="primary">LOC105418707</name>
</gene>
<feature type="transmembrane region" description="Helical" evidence="5">
    <location>
        <begin position="324"/>
        <end position="341"/>
    </location>
</feature>
<protein>
    <submittedName>
        <fullName evidence="6">Solute carrier family 22 member 13a</fullName>
    </submittedName>
</protein>
<dbReference type="SUPFAM" id="SSF103473">
    <property type="entry name" value="MFS general substrate transporter"/>
    <property type="match status" value="1"/>
</dbReference>
<feature type="transmembrane region" description="Helical" evidence="5">
    <location>
        <begin position="381"/>
        <end position="405"/>
    </location>
</feature>
<evidence type="ECO:0000313" key="7">
    <source>
        <dbReference type="Proteomes" id="UP000005226"/>
    </source>
</evidence>